<accession>A0A3L8DQY6</accession>
<dbReference type="Gene3D" id="3.30.160.60">
    <property type="entry name" value="Classic Zinc Finger"/>
    <property type="match status" value="1"/>
</dbReference>
<keyword evidence="1" id="KW-0862">Zinc</keyword>
<feature type="compositionally biased region" description="Polar residues" evidence="2">
    <location>
        <begin position="89"/>
        <end position="98"/>
    </location>
</feature>
<dbReference type="InterPro" id="IPR013087">
    <property type="entry name" value="Znf_C2H2_type"/>
</dbReference>
<dbReference type="OrthoDB" id="10015593at2759"/>
<evidence type="ECO:0000313" key="5">
    <source>
        <dbReference type="Proteomes" id="UP000279307"/>
    </source>
</evidence>
<name>A0A3L8DQY6_OOCBI</name>
<sequence>MAINPNSNTSNSRRSTENKVLKRCENNNCNFETYDSNKYWMHKHIFCLPSKNSEYRLNSDLKIIDESQLNSPSPSSPSETEHESKMAINPNSNTSNSRRLTENKRLKRCKEQDCNFVTHNITEYWMHKANAHRLSYPYVCRYDHCKFVTKYKHHMKHHQLSKHENVKLYKCDYKDCTYDCVTKSMLASHQKSHWDYYPYQCGSCIYKTKFLNIYKKHLRDNNHKHGMALNKYGVPDPTIVIDIYGTRRGPRQTATATSTHEQNQDCNEQSQAVDKNTAYSNSNILTQYYSWVSDFGLLCAQKVNKLLESYHANTNLGQLQRRSAIDINCESNTSATLTTMQNHYIRYASVMYDMLRQQYYNAFPQNQEKACVSTIGPLDTPLDLRVSEASRRYDQF</sequence>
<keyword evidence="1" id="KW-0863">Zinc-finger</keyword>
<reference evidence="4 5" key="1">
    <citation type="journal article" date="2018" name="Genome Res.">
        <title>The genomic architecture and molecular evolution of ant odorant receptors.</title>
        <authorList>
            <person name="McKenzie S.K."/>
            <person name="Kronauer D.J.C."/>
        </authorList>
    </citation>
    <scope>NUCLEOTIDE SEQUENCE [LARGE SCALE GENOMIC DNA]</scope>
    <source>
        <strain evidence="4">Clonal line C1</strain>
    </source>
</reference>
<dbReference type="PROSITE" id="PS50157">
    <property type="entry name" value="ZINC_FINGER_C2H2_2"/>
    <property type="match status" value="1"/>
</dbReference>
<evidence type="ECO:0000259" key="3">
    <source>
        <dbReference type="PROSITE" id="PS50157"/>
    </source>
</evidence>
<feature type="domain" description="C2H2-type" evidence="3">
    <location>
        <begin position="169"/>
        <end position="198"/>
    </location>
</feature>
<dbReference type="SUPFAM" id="SSF57667">
    <property type="entry name" value="beta-beta-alpha zinc fingers"/>
    <property type="match status" value="1"/>
</dbReference>
<dbReference type="AlphaFoldDB" id="A0A3L8DQY6"/>
<proteinExistence type="predicted"/>
<evidence type="ECO:0000256" key="2">
    <source>
        <dbReference type="SAM" id="MobiDB-lite"/>
    </source>
</evidence>
<dbReference type="InterPro" id="IPR036236">
    <property type="entry name" value="Znf_C2H2_sf"/>
</dbReference>
<feature type="region of interest" description="Disordered" evidence="2">
    <location>
        <begin position="66"/>
        <end position="99"/>
    </location>
</feature>
<organism evidence="4 5">
    <name type="scientific">Ooceraea biroi</name>
    <name type="common">Clonal raider ant</name>
    <name type="synonym">Cerapachys biroi</name>
    <dbReference type="NCBI Taxonomy" id="2015173"/>
    <lineage>
        <taxon>Eukaryota</taxon>
        <taxon>Metazoa</taxon>
        <taxon>Ecdysozoa</taxon>
        <taxon>Arthropoda</taxon>
        <taxon>Hexapoda</taxon>
        <taxon>Insecta</taxon>
        <taxon>Pterygota</taxon>
        <taxon>Neoptera</taxon>
        <taxon>Endopterygota</taxon>
        <taxon>Hymenoptera</taxon>
        <taxon>Apocrita</taxon>
        <taxon>Aculeata</taxon>
        <taxon>Formicoidea</taxon>
        <taxon>Formicidae</taxon>
        <taxon>Dorylinae</taxon>
        <taxon>Ooceraea</taxon>
    </lineage>
</organism>
<dbReference type="SMART" id="SM00355">
    <property type="entry name" value="ZnF_C2H2"/>
    <property type="match status" value="4"/>
</dbReference>
<dbReference type="Proteomes" id="UP000279307">
    <property type="component" value="Chromosome 5"/>
</dbReference>
<evidence type="ECO:0000256" key="1">
    <source>
        <dbReference type="PROSITE-ProRule" id="PRU00042"/>
    </source>
</evidence>
<dbReference type="EMBL" id="QOIP01000005">
    <property type="protein sequence ID" value="RLU22801.1"/>
    <property type="molecule type" value="Genomic_DNA"/>
</dbReference>
<evidence type="ECO:0000313" key="4">
    <source>
        <dbReference type="EMBL" id="RLU22801.1"/>
    </source>
</evidence>
<gene>
    <name evidence="4" type="ORF">DMN91_005079</name>
</gene>
<comment type="caution">
    <text evidence="4">The sequence shown here is derived from an EMBL/GenBank/DDBJ whole genome shotgun (WGS) entry which is preliminary data.</text>
</comment>
<keyword evidence="1" id="KW-0479">Metal-binding</keyword>
<protein>
    <recommendedName>
        <fullName evidence="3">C2H2-type domain-containing protein</fullName>
    </recommendedName>
</protein>
<dbReference type="GO" id="GO:0008270">
    <property type="term" value="F:zinc ion binding"/>
    <property type="evidence" value="ECO:0007669"/>
    <property type="project" value="UniProtKB-KW"/>
</dbReference>
<dbReference type="PROSITE" id="PS00028">
    <property type="entry name" value="ZINC_FINGER_C2H2_1"/>
    <property type="match status" value="1"/>
</dbReference>